<dbReference type="Proteomes" id="UP001162031">
    <property type="component" value="Unassembled WGS sequence"/>
</dbReference>
<accession>A0AAV0UPX0</accession>
<gene>
    <name evidence="2" type="ORF">HBR001_LOCUS7121</name>
</gene>
<evidence type="ECO:0000313" key="2">
    <source>
        <dbReference type="EMBL" id="CAI5737331.1"/>
    </source>
</evidence>
<evidence type="ECO:0000313" key="3">
    <source>
        <dbReference type="Proteomes" id="UP001162031"/>
    </source>
</evidence>
<dbReference type="EMBL" id="CANTFL010001332">
    <property type="protein sequence ID" value="CAI5737331.1"/>
    <property type="molecule type" value="Genomic_DNA"/>
</dbReference>
<proteinExistence type="predicted"/>
<sequence>MLAVADRPNRNLPSATASSELYHRSDDSKLIKSDKEERSRVVSEMASIAGNFKSRGTPSALEANPLKGVKQSKKYLVLAKEFLRGESAFPQLYNDKTKTPYMTFTRLGFGKLSSEEKQANELYLIWAKYFDYWVNRNHPTSR</sequence>
<reference evidence="2" key="1">
    <citation type="submission" date="2022-12" db="EMBL/GenBank/DDBJ databases">
        <authorList>
            <person name="Webb A."/>
        </authorList>
    </citation>
    <scope>NUCLEOTIDE SEQUENCE</scope>
    <source>
        <strain evidence="2">Hp1</strain>
    </source>
</reference>
<comment type="caution">
    <text evidence="2">The sequence shown here is derived from an EMBL/GenBank/DDBJ whole genome shotgun (WGS) entry which is preliminary data.</text>
</comment>
<feature type="compositionally biased region" description="Basic and acidic residues" evidence="1">
    <location>
        <begin position="21"/>
        <end position="38"/>
    </location>
</feature>
<protein>
    <recommendedName>
        <fullName evidence="4">RxLR effector protein</fullName>
    </recommendedName>
</protein>
<dbReference type="AlphaFoldDB" id="A0AAV0UPX0"/>
<feature type="region of interest" description="Disordered" evidence="1">
    <location>
        <begin position="1"/>
        <end position="38"/>
    </location>
</feature>
<organism evidence="2 3">
    <name type="scientific">Hyaloperonospora brassicae</name>
    <name type="common">Brassica downy mildew</name>
    <name type="synonym">Peronospora brassicae</name>
    <dbReference type="NCBI Taxonomy" id="162125"/>
    <lineage>
        <taxon>Eukaryota</taxon>
        <taxon>Sar</taxon>
        <taxon>Stramenopiles</taxon>
        <taxon>Oomycota</taxon>
        <taxon>Peronosporomycetes</taxon>
        <taxon>Peronosporales</taxon>
        <taxon>Peronosporaceae</taxon>
        <taxon>Hyaloperonospora</taxon>
    </lineage>
</organism>
<evidence type="ECO:0000256" key="1">
    <source>
        <dbReference type="SAM" id="MobiDB-lite"/>
    </source>
</evidence>
<evidence type="ECO:0008006" key="4">
    <source>
        <dbReference type="Google" id="ProtNLM"/>
    </source>
</evidence>
<keyword evidence="3" id="KW-1185">Reference proteome</keyword>
<name>A0AAV0UPX0_HYABA</name>